<evidence type="ECO:0000313" key="3">
    <source>
        <dbReference type="Proteomes" id="UP000775213"/>
    </source>
</evidence>
<dbReference type="SUPFAM" id="SSF51197">
    <property type="entry name" value="Clavaminate synthase-like"/>
    <property type="match status" value="1"/>
</dbReference>
<dbReference type="PANTHER" id="PTHR31447">
    <property type="entry name" value="HYDROXYPROLINE-RICH GLYCOPROTEIN FAMILY PROTEIN-RELATED"/>
    <property type="match status" value="1"/>
</dbReference>
<gene>
    <name evidence="2" type="ORF">IEQ34_007587</name>
</gene>
<dbReference type="GO" id="GO:0003729">
    <property type="term" value="F:mRNA binding"/>
    <property type="evidence" value="ECO:0007669"/>
    <property type="project" value="InterPro"/>
</dbReference>
<reference evidence="2 3" key="1">
    <citation type="journal article" date="2021" name="Hortic Res">
        <title>Chromosome-scale assembly of the Dendrobium chrysotoxum genome enhances the understanding of orchid evolution.</title>
        <authorList>
            <person name="Zhang Y."/>
            <person name="Zhang G.Q."/>
            <person name="Zhang D."/>
            <person name="Liu X.D."/>
            <person name="Xu X.Y."/>
            <person name="Sun W.H."/>
            <person name="Yu X."/>
            <person name="Zhu X."/>
            <person name="Wang Z.W."/>
            <person name="Zhao X."/>
            <person name="Zhong W.Y."/>
            <person name="Chen H."/>
            <person name="Yin W.L."/>
            <person name="Huang T."/>
            <person name="Niu S.C."/>
            <person name="Liu Z.J."/>
        </authorList>
    </citation>
    <scope>NUCLEOTIDE SEQUENCE [LARGE SCALE GENOMIC DNA]</scope>
    <source>
        <strain evidence="2">Lindl</strain>
    </source>
</reference>
<dbReference type="PANTHER" id="PTHR31447:SF1">
    <property type="entry name" value="OS06G0138200 PROTEIN"/>
    <property type="match status" value="1"/>
</dbReference>
<proteinExistence type="inferred from homology"/>
<sequence>MHINCVHDSCIINIYEPGDYIPPHIDSHDFVRPFSTLSCLSECNIIYVFVLNGNKADFAKNCIPTVSFKRYLLLLERWITLSDHITSNLIQNYKI</sequence>
<comment type="caution">
    <text evidence="2">The sequence shown here is derived from an EMBL/GenBank/DDBJ whole genome shotgun (WGS) entry which is preliminary data.</text>
</comment>
<dbReference type="GO" id="GO:0032451">
    <property type="term" value="F:demethylase activity"/>
    <property type="evidence" value="ECO:0007669"/>
    <property type="project" value="InterPro"/>
</dbReference>
<evidence type="ECO:0008006" key="4">
    <source>
        <dbReference type="Google" id="ProtNLM"/>
    </source>
</evidence>
<protein>
    <recommendedName>
        <fullName evidence="4">Prolyl 4-hydroxylase alpha subunit Fe(2+) 2OG dioxygenase domain-containing protein</fullName>
    </recommendedName>
</protein>
<evidence type="ECO:0000313" key="2">
    <source>
        <dbReference type="EMBL" id="KAH0463005.1"/>
    </source>
</evidence>
<dbReference type="EMBL" id="JAGFBR010000008">
    <property type="protein sequence ID" value="KAH0463005.1"/>
    <property type="molecule type" value="Genomic_DNA"/>
</dbReference>
<name>A0AAV7GMA6_DENCH</name>
<keyword evidence="3" id="KW-1185">Reference proteome</keyword>
<evidence type="ECO:0000256" key="1">
    <source>
        <dbReference type="ARBA" id="ARBA00007879"/>
    </source>
</evidence>
<dbReference type="Gene3D" id="2.60.120.590">
    <property type="entry name" value="Alpha-ketoglutarate-dependent dioxygenase AlkB-like"/>
    <property type="match status" value="1"/>
</dbReference>
<dbReference type="InterPro" id="IPR044842">
    <property type="entry name" value="ALKBH9B/ALKBH10B-like"/>
</dbReference>
<accession>A0AAV7GMA6</accession>
<organism evidence="2 3">
    <name type="scientific">Dendrobium chrysotoxum</name>
    <name type="common">Orchid</name>
    <dbReference type="NCBI Taxonomy" id="161865"/>
    <lineage>
        <taxon>Eukaryota</taxon>
        <taxon>Viridiplantae</taxon>
        <taxon>Streptophyta</taxon>
        <taxon>Embryophyta</taxon>
        <taxon>Tracheophyta</taxon>
        <taxon>Spermatophyta</taxon>
        <taxon>Magnoliopsida</taxon>
        <taxon>Liliopsida</taxon>
        <taxon>Asparagales</taxon>
        <taxon>Orchidaceae</taxon>
        <taxon>Epidendroideae</taxon>
        <taxon>Malaxideae</taxon>
        <taxon>Dendrobiinae</taxon>
        <taxon>Dendrobium</taxon>
    </lineage>
</organism>
<dbReference type="InterPro" id="IPR037151">
    <property type="entry name" value="AlkB-like_sf"/>
</dbReference>
<dbReference type="AlphaFoldDB" id="A0AAV7GMA6"/>
<comment type="similarity">
    <text evidence="1">Belongs to the alkB family.</text>
</comment>
<dbReference type="Proteomes" id="UP000775213">
    <property type="component" value="Unassembled WGS sequence"/>
</dbReference>
<dbReference type="GO" id="GO:0006402">
    <property type="term" value="P:mRNA catabolic process"/>
    <property type="evidence" value="ECO:0007669"/>
    <property type="project" value="InterPro"/>
</dbReference>